<gene>
    <name evidence="2" type="ORF">AVENLUH5627_01662</name>
</gene>
<dbReference type="Gene3D" id="3.10.620.30">
    <property type="match status" value="1"/>
</dbReference>
<sequence>MKLMVNHQTHYRYTQIARNSVQSIKMMPQSSRHQTIENWHISVPGEYACKRDAFNNLWITATQRHDYRYLTIMAQGIVELFDTELGFFEIDVSPMLFLQRTAMTHCDLMMFDFAQSIVKMKDRQHLILLSEKILQQMPYQPESTSVTTAAIDAFYAGQGVCQDHAHVFIAMCRALQIPARYVSGYLYDQNQPHLASHAWAEAFIENEWYCFDISNQIFTPQNHIYVAVGRDYLDVAPVRGVREQGGVESMMSVVQVLAC</sequence>
<dbReference type="InterPro" id="IPR038765">
    <property type="entry name" value="Papain-like_cys_pep_sf"/>
</dbReference>
<dbReference type="Pfam" id="PF01841">
    <property type="entry name" value="Transglut_core"/>
    <property type="match status" value="1"/>
</dbReference>
<dbReference type="InterPro" id="IPR013589">
    <property type="entry name" value="Bac_transglu_N"/>
</dbReference>
<reference evidence="2 3" key="1">
    <citation type="journal article" date="2016" name="Sci. Rep.">
        <title>Genomic and phenotypic characterization of the species Acinetobacter venetianus.</title>
        <authorList>
            <person name="Fondi M."/>
            <person name="Maida I."/>
            <person name="Perrin E."/>
            <person name="Orlandini V."/>
            <person name="La Torre L."/>
            <person name="Bosi E."/>
            <person name="Negroni A."/>
            <person name="Zanaroli G."/>
            <person name="Fava F."/>
            <person name="Decorosi F."/>
            <person name="Giovannetti L."/>
            <person name="Viti C."/>
            <person name="Vaneechoutte M."/>
            <person name="Dijkshoorn L."/>
            <person name="Fani R."/>
        </authorList>
    </citation>
    <scope>NUCLEOTIDE SEQUENCE [LARGE SCALE GENOMIC DNA]</scope>
    <source>
        <strain evidence="2 3">LUH5627</strain>
    </source>
</reference>
<dbReference type="InterPro" id="IPR002931">
    <property type="entry name" value="Transglutaminase-like"/>
</dbReference>
<dbReference type="PANTHER" id="PTHR33490:SF6">
    <property type="entry name" value="SLL1049 PROTEIN"/>
    <property type="match status" value="1"/>
</dbReference>
<proteinExistence type="predicted"/>
<feature type="domain" description="Transglutaminase-like" evidence="1">
    <location>
        <begin position="153"/>
        <end position="215"/>
    </location>
</feature>
<evidence type="ECO:0000313" key="3">
    <source>
        <dbReference type="Proteomes" id="UP000075680"/>
    </source>
</evidence>
<protein>
    <submittedName>
        <fullName evidence="2">Transglutaminase-like superfamily protein</fullName>
    </submittedName>
</protein>
<comment type="caution">
    <text evidence="2">The sequence shown here is derived from an EMBL/GenBank/DDBJ whole genome shotgun (WGS) entry which is preliminary data.</text>
</comment>
<name>A0A150HRB7_9GAMM</name>
<evidence type="ECO:0000259" key="1">
    <source>
        <dbReference type="SMART" id="SM00460"/>
    </source>
</evidence>
<dbReference type="SUPFAM" id="SSF54001">
    <property type="entry name" value="Cysteine proteinases"/>
    <property type="match status" value="1"/>
</dbReference>
<dbReference type="PATRIC" id="fig|52133.18.peg.1725"/>
<organism evidence="2 3">
    <name type="scientific">Acinetobacter venetianus</name>
    <dbReference type="NCBI Taxonomy" id="52133"/>
    <lineage>
        <taxon>Bacteria</taxon>
        <taxon>Pseudomonadati</taxon>
        <taxon>Pseudomonadota</taxon>
        <taxon>Gammaproteobacteria</taxon>
        <taxon>Moraxellales</taxon>
        <taxon>Moraxellaceae</taxon>
        <taxon>Acinetobacter</taxon>
    </lineage>
</organism>
<dbReference type="PANTHER" id="PTHR33490">
    <property type="entry name" value="BLR5614 PROTEIN-RELATED"/>
    <property type="match status" value="1"/>
</dbReference>
<dbReference type="Proteomes" id="UP000075680">
    <property type="component" value="Unassembled WGS sequence"/>
</dbReference>
<dbReference type="RefSeq" id="WP_061518737.1">
    <property type="nucleotide sequence ID" value="NZ_JRUE01000150.1"/>
</dbReference>
<dbReference type="SMART" id="SM00460">
    <property type="entry name" value="TGc"/>
    <property type="match status" value="1"/>
</dbReference>
<accession>A0A150HRB7</accession>
<dbReference type="AlphaFoldDB" id="A0A150HRB7"/>
<dbReference type="EMBL" id="JRUE01000150">
    <property type="protein sequence ID" value="KXZ69229.1"/>
    <property type="molecule type" value="Genomic_DNA"/>
</dbReference>
<dbReference type="Pfam" id="PF08379">
    <property type="entry name" value="Bact_transglu_N"/>
    <property type="match status" value="1"/>
</dbReference>
<evidence type="ECO:0000313" key="2">
    <source>
        <dbReference type="EMBL" id="KXZ69229.1"/>
    </source>
</evidence>